<dbReference type="PROSITE" id="PS51299">
    <property type="entry name" value="HTH_APSES"/>
    <property type="match status" value="1"/>
</dbReference>
<dbReference type="OMA" id="FCSHIAP"/>
<feature type="compositionally biased region" description="Basic and acidic residues" evidence="1">
    <location>
        <begin position="418"/>
        <end position="429"/>
    </location>
</feature>
<feature type="compositionally biased region" description="Acidic residues" evidence="1">
    <location>
        <begin position="403"/>
        <end position="413"/>
    </location>
</feature>
<feature type="region of interest" description="Disordered" evidence="1">
    <location>
        <begin position="307"/>
        <end position="329"/>
    </location>
</feature>
<feature type="region of interest" description="Disordered" evidence="1">
    <location>
        <begin position="401"/>
        <end position="441"/>
    </location>
</feature>
<dbReference type="InterPro" id="IPR051642">
    <property type="entry name" value="SWI6-like"/>
</dbReference>
<evidence type="ECO:0000313" key="4">
    <source>
        <dbReference type="Proteomes" id="UP000258309"/>
    </source>
</evidence>
<reference evidence="3 4" key="1">
    <citation type="submission" date="2018-05" db="EMBL/GenBank/DDBJ databases">
        <title>Draft genome sequence of Scytalidium lignicola DSM 105466, a ubiquitous saprotrophic fungus.</title>
        <authorList>
            <person name="Buettner E."/>
            <person name="Gebauer A.M."/>
            <person name="Hofrichter M."/>
            <person name="Liers C."/>
            <person name="Kellner H."/>
        </authorList>
    </citation>
    <scope>NUCLEOTIDE SEQUENCE [LARGE SCALE GENOMIC DNA]</scope>
    <source>
        <strain evidence="3 4">DSM 105466</strain>
    </source>
</reference>
<feature type="domain" description="HTH APSES-type" evidence="2">
    <location>
        <begin position="108"/>
        <end position="226"/>
    </location>
</feature>
<dbReference type="EMBL" id="NCSJ02000227">
    <property type="protein sequence ID" value="RFU27031.1"/>
    <property type="molecule type" value="Genomic_DNA"/>
</dbReference>
<dbReference type="Gene3D" id="3.10.260.10">
    <property type="entry name" value="Transcription regulator HTH, APSES-type DNA-binding domain"/>
    <property type="match status" value="1"/>
</dbReference>
<dbReference type="GO" id="GO:0033309">
    <property type="term" value="C:SBF transcription complex"/>
    <property type="evidence" value="ECO:0007669"/>
    <property type="project" value="TreeGrafter"/>
</dbReference>
<sequence length="489" mass="54017">MLSVASLLNPVSPDEEDPHLSSNTSSSRYSPCSTYSSPTLAFLPSNRKQKMTKDGAVFAKGKVKGEVNFPPFQLLDSTTTRNVQKFQVFPLGKIDEFCRHIPYNSEKKSFLEKTGRESFEVFQYTFKLPGEDKVYTVMWDYNVGLVRITPFFKCCKYSKTTPAKMLNMNPGLKEITHSITGGALAAQGYWMPYSCALAVCTTFCFHIAPALIPIFGPDFPEKCVPPESPEYGRMIIDPSITEAATAEAELFRLQYGSSTSKSFQGSYSPQQSTKSEPYQETQNINSPEHLGRRVRLKRGFSGTSTCETVTTTDLDGTGSETSSPGRVFDSADISASRTNYLRQQKWKTNNAISHSANSSISIPSLHTTFSSPSPWLSAIPRSTGPSGFEIERSWVTKRQFEEERADEGYEAEESGSITDDKGSVDEKGSEIGIDDMQITSPSGSARKEAAWLLMQLSIQPRQDGITGGIGQELEPLDGPRVKRRRAASL</sequence>
<dbReference type="PANTHER" id="PTHR43828">
    <property type="entry name" value="ASPARAGINASE"/>
    <property type="match status" value="1"/>
</dbReference>
<name>A0A3E2H105_SCYLI</name>
<comment type="caution">
    <text evidence="3">The sequence shown here is derived from an EMBL/GenBank/DDBJ whole genome shotgun (WGS) entry which is preliminary data.</text>
</comment>
<evidence type="ECO:0000256" key="1">
    <source>
        <dbReference type="SAM" id="MobiDB-lite"/>
    </source>
</evidence>
<accession>A0A3E2H105</accession>
<protein>
    <recommendedName>
        <fullName evidence="2">HTH APSES-type domain-containing protein</fullName>
    </recommendedName>
</protein>
<feature type="compositionally biased region" description="Low complexity" evidence="1">
    <location>
        <begin position="21"/>
        <end position="35"/>
    </location>
</feature>
<dbReference type="GO" id="GO:0000981">
    <property type="term" value="F:DNA-binding transcription factor activity, RNA polymerase II-specific"/>
    <property type="evidence" value="ECO:0007669"/>
    <property type="project" value="UniProtKB-ARBA"/>
</dbReference>
<organism evidence="3 4">
    <name type="scientific">Scytalidium lignicola</name>
    <name type="common">Hyphomycete</name>
    <dbReference type="NCBI Taxonomy" id="5539"/>
    <lineage>
        <taxon>Eukaryota</taxon>
        <taxon>Fungi</taxon>
        <taxon>Dikarya</taxon>
        <taxon>Ascomycota</taxon>
        <taxon>Pezizomycotina</taxon>
        <taxon>Leotiomycetes</taxon>
        <taxon>Leotiomycetes incertae sedis</taxon>
        <taxon>Scytalidium</taxon>
    </lineage>
</organism>
<feature type="compositionally biased region" description="Polar residues" evidence="1">
    <location>
        <begin position="259"/>
        <end position="286"/>
    </location>
</feature>
<dbReference type="OrthoDB" id="5562739at2759"/>
<dbReference type="GO" id="GO:0030907">
    <property type="term" value="C:MBF transcription complex"/>
    <property type="evidence" value="ECO:0007669"/>
    <property type="project" value="TreeGrafter"/>
</dbReference>
<feature type="region of interest" description="Disordered" evidence="1">
    <location>
        <begin position="259"/>
        <end position="288"/>
    </location>
</feature>
<dbReference type="PANTHER" id="PTHR43828:SF5">
    <property type="entry name" value="TRANSCRIPTIONAL REPRESSOR XBP1"/>
    <property type="match status" value="1"/>
</dbReference>
<proteinExistence type="predicted"/>
<feature type="non-terminal residue" evidence="3">
    <location>
        <position position="489"/>
    </location>
</feature>
<gene>
    <name evidence="3" type="ORF">B7463_g9296</name>
</gene>
<dbReference type="SUPFAM" id="SSF54616">
    <property type="entry name" value="DNA-binding domain of Mlu1-box binding protein MBP1"/>
    <property type="match status" value="1"/>
</dbReference>
<dbReference type="GO" id="GO:0003677">
    <property type="term" value="F:DNA binding"/>
    <property type="evidence" value="ECO:0007669"/>
    <property type="project" value="InterPro"/>
</dbReference>
<dbReference type="STRING" id="5539.A0A3E2H105"/>
<dbReference type="AlphaFoldDB" id="A0A3E2H105"/>
<feature type="non-terminal residue" evidence="3">
    <location>
        <position position="1"/>
    </location>
</feature>
<dbReference type="Proteomes" id="UP000258309">
    <property type="component" value="Unassembled WGS sequence"/>
</dbReference>
<evidence type="ECO:0000313" key="3">
    <source>
        <dbReference type="EMBL" id="RFU27031.1"/>
    </source>
</evidence>
<keyword evidence="4" id="KW-1185">Reference proteome</keyword>
<dbReference type="InterPro" id="IPR003163">
    <property type="entry name" value="Tscrpt_reg_HTH_APSES-type"/>
</dbReference>
<feature type="region of interest" description="Disordered" evidence="1">
    <location>
        <begin position="1"/>
        <end position="35"/>
    </location>
</feature>
<dbReference type="InterPro" id="IPR036887">
    <property type="entry name" value="HTH_APSES_sf"/>
</dbReference>
<evidence type="ECO:0000259" key="2">
    <source>
        <dbReference type="PROSITE" id="PS51299"/>
    </source>
</evidence>
<feature type="region of interest" description="Disordered" evidence="1">
    <location>
        <begin position="462"/>
        <end position="489"/>
    </location>
</feature>
<feature type="compositionally biased region" description="Low complexity" evidence="1">
    <location>
        <begin position="307"/>
        <end position="319"/>
    </location>
</feature>